<proteinExistence type="predicted"/>
<sequence length="33" mass="3526">MTCVASASHGLTCGSCSRPTYVVNKLDEKLQLL</sequence>
<dbReference type="EMBL" id="CP126219">
    <property type="protein sequence ID" value="WIA20740.1"/>
    <property type="molecule type" value="Genomic_DNA"/>
</dbReference>
<accession>A0ABY8UHB3</accession>
<dbReference type="Proteomes" id="UP001244341">
    <property type="component" value="Chromosome 12b"/>
</dbReference>
<name>A0ABY8UHB3_TETOB</name>
<protein>
    <submittedName>
        <fullName evidence="1">Uncharacterized protein</fullName>
    </submittedName>
</protein>
<keyword evidence="2" id="KW-1185">Reference proteome</keyword>
<reference evidence="1 2" key="1">
    <citation type="submission" date="2023-05" db="EMBL/GenBank/DDBJ databases">
        <title>A 100% complete, gapless, phased diploid assembly of the Scenedesmus obliquus UTEX 3031 genome.</title>
        <authorList>
            <person name="Biondi T.C."/>
            <person name="Hanschen E.R."/>
            <person name="Kwon T."/>
            <person name="Eng W."/>
            <person name="Kruse C.P.S."/>
            <person name="Koehler S.I."/>
            <person name="Kunde Y."/>
            <person name="Gleasner C.D."/>
            <person name="You Mak K.T."/>
            <person name="Polle J."/>
            <person name="Hovde B.T."/>
            <person name="Starkenburg S.R."/>
        </authorList>
    </citation>
    <scope>NUCLEOTIDE SEQUENCE [LARGE SCALE GENOMIC DNA]</scope>
    <source>
        <strain evidence="1 2">DOE0152z</strain>
    </source>
</reference>
<evidence type="ECO:0000313" key="1">
    <source>
        <dbReference type="EMBL" id="WIA20740.1"/>
    </source>
</evidence>
<gene>
    <name evidence="1" type="ORF">OEZ85_005110</name>
</gene>
<organism evidence="1 2">
    <name type="scientific">Tetradesmus obliquus</name>
    <name type="common">Green alga</name>
    <name type="synonym">Acutodesmus obliquus</name>
    <dbReference type="NCBI Taxonomy" id="3088"/>
    <lineage>
        <taxon>Eukaryota</taxon>
        <taxon>Viridiplantae</taxon>
        <taxon>Chlorophyta</taxon>
        <taxon>core chlorophytes</taxon>
        <taxon>Chlorophyceae</taxon>
        <taxon>CS clade</taxon>
        <taxon>Sphaeropleales</taxon>
        <taxon>Scenedesmaceae</taxon>
        <taxon>Tetradesmus</taxon>
    </lineage>
</organism>
<evidence type="ECO:0000313" key="2">
    <source>
        <dbReference type="Proteomes" id="UP001244341"/>
    </source>
</evidence>